<organism evidence="3 4">
    <name type="scientific">Hallella colorans</name>
    <dbReference type="NCBI Taxonomy" id="1703337"/>
    <lineage>
        <taxon>Bacteria</taxon>
        <taxon>Pseudomonadati</taxon>
        <taxon>Bacteroidota</taxon>
        <taxon>Bacteroidia</taxon>
        <taxon>Bacteroidales</taxon>
        <taxon>Prevotellaceae</taxon>
        <taxon>Hallella</taxon>
    </lineage>
</organism>
<evidence type="ECO:0000313" key="3">
    <source>
        <dbReference type="EMBL" id="PVX53598.1"/>
    </source>
</evidence>
<name>A0A2U0U7K2_9BACT</name>
<protein>
    <submittedName>
        <fullName evidence="3">Uncharacterized protein DUF5017</fullName>
    </submittedName>
</protein>
<dbReference type="PROSITE" id="PS51257">
    <property type="entry name" value="PROKAR_LIPOPROTEIN"/>
    <property type="match status" value="1"/>
</dbReference>
<evidence type="ECO:0000256" key="1">
    <source>
        <dbReference type="SAM" id="SignalP"/>
    </source>
</evidence>
<keyword evidence="1" id="KW-0732">Signal</keyword>
<dbReference type="CDD" id="cd00146">
    <property type="entry name" value="PKD"/>
    <property type="match status" value="1"/>
</dbReference>
<accession>A0A2U0U7K2</accession>
<dbReference type="InterPro" id="IPR013783">
    <property type="entry name" value="Ig-like_fold"/>
</dbReference>
<sequence>MKISKYILFSAIAAMFAACNNELTEEAMLNVDVAQNENISKINDTFVVKKGQPVQFLFAGDPDNISFFSGEVGHEFQYRDRDQVSPEDITSSKLTFSVWAQYGNGECTKNVLKMMISEDFAGLNKKDFNADSMLVEAHKWKDLVPQAELPQAPGNAKGALSYEIDLKPYLGKRFALAISYTGHSNKAAQPRMNFVDMKIDNKLKNGTTSTLYAGNFGFTPLNMMWRHNLKDQKNMKDNRAYGTVTNNMSGIWNLEDAGKGNFFIHSSGSGAPLKYSWLVSDLIMSNACSPDQGMAIKNITKALNSYSHTYNKTGEYKATFVATNSNYKHESRVIREIKVKVVD</sequence>
<dbReference type="Pfam" id="PF16409">
    <property type="entry name" value="DUF5017"/>
    <property type="match status" value="1"/>
</dbReference>
<dbReference type="EMBL" id="QENY01000010">
    <property type="protein sequence ID" value="PVX53598.1"/>
    <property type="molecule type" value="Genomic_DNA"/>
</dbReference>
<dbReference type="OrthoDB" id="1082472at2"/>
<dbReference type="RefSeq" id="WP_116616525.1">
    <property type="nucleotide sequence ID" value="NZ_QENY01000010.1"/>
</dbReference>
<dbReference type="Gene3D" id="2.60.40.10">
    <property type="entry name" value="Immunoglobulins"/>
    <property type="match status" value="1"/>
</dbReference>
<proteinExistence type="predicted"/>
<gene>
    <name evidence="3" type="ORF">C7379_11023</name>
</gene>
<keyword evidence="4" id="KW-1185">Reference proteome</keyword>
<dbReference type="InterPro" id="IPR032185">
    <property type="entry name" value="DUF5017"/>
</dbReference>
<feature type="chain" id="PRO_5015419942" evidence="1">
    <location>
        <begin position="21"/>
        <end position="343"/>
    </location>
</feature>
<feature type="signal peptide" evidence="1">
    <location>
        <begin position="1"/>
        <end position="20"/>
    </location>
</feature>
<dbReference type="AlphaFoldDB" id="A0A2U0U7K2"/>
<dbReference type="Proteomes" id="UP000245870">
    <property type="component" value="Unassembled WGS sequence"/>
</dbReference>
<evidence type="ECO:0000313" key="4">
    <source>
        <dbReference type="Proteomes" id="UP000245870"/>
    </source>
</evidence>
<feature type="domain" description="DUF5017" evidence="2">
    <location>
        <begin position="46"/>
        <end position="210"/>
    </location>
</feature>
<comment type="caution">
    <text evidence="3">The sequence shown here is derived from an EMBL/GenBank/DDBJ whole genome shotgun (WGS) entry which is preliminary data.</text>
</comment>
<evidence type="ECO:0000259" key="2">
    <source>
        <dbReference type="Pfam" id="PF16409"/>
    </source>
</evidence>
<reference evidence="3 4" key="1">
    <citation type="submission" date="2018-05" db="EMBL/GenBank/DDBJ databases">
        <title>Genomic Encyclopedia of Type Strains, Phase IV (KMG-IV): sequencing the most valuable type-strain genomes for metagenomic binning, comparative biology and taxonomic classification.</title>
        <authorList>
            <person name="Goeker M."/>
        </authorList>
    </citation>
    <scope>NUCLEOTIDE SEQUENCE [LARGE SCALE GENOMIC DNA]</scope>
    <source>
        <strain evidence="3 4">DSM 100333</strain>
    </source>
</reference>